<dbReference type="EMBL" id="JAERRB010000005">
    <property type="protein sequence ID" value="MBL0742723.1"/>
    <property type="molecule type" value="Genomic_DNA"/>
</dbReference>
<feature type="transmembrane region" description="Helical" evidence="1">
    <location>
        <begin position="23"/>
        <end position="43"/>
    </location>
</feature>
<dbReference type="Proteomes" id="UP000613030">
    <property type="component" value="Unassembled WGS sequence"/>
</dbReference>
<keyword evidence="1" id="KW-1133">Transmembrane helix</keyword>
<keyword evidence="1" id="KW-0472">Membrane</keyword>
<reference evidence="2 3" key="1">
    <citation type="submission" date="2021-01" db="EMBL/GenBank/DDBJ databases">
        <title>Chryseolinea sp. Jin1 Genome sequencing and assembly.</title>
        <authorList>
            <person name="Kim I."/>
        </authorList>
    </citation>
    <scope>NUCLEOTIDE SEQUENCE [LARGE SCALE GENOMIC DNA]</scope>
    <source>
        <strain evidence="2 3">Jin1</strain>
    </source>
</reference>
<evidence type="ECO:0000256" key="1">
    <source>
        <dbReference type="SAM" id="Phobius"/>
    </source>
</evidence>
<organism evidence="2 3">
    <name type="scientific">Chryseolinea lacunae</name>
    <dbReference type="NCBI Taxonomy" id="2801331"/>
    <lineage>
        <taxon>Bacteria</taxon>
        <taxon>Pseudomonadati</taxon>
        <taxon>Bacteroidota</taxon>
        <taxon>Cytophagia</taxon>
        <taxon>Cytophagales</taxon>
        <taxon>Fulvivirgaceae</taxon>
        <taxon>Chryseolinea</taxon>
    </lineage>
</organism>
<proteinExistence type="predicted"/>
<keyword evidence="3" id="KW-1185">Reference proteome</keyword>
<sequence length="143" mass="16239">MLMINGALAALQAGTSDVIVGKVIFGVLCTIFIYVLPVHDLAVDDEFFYDIKRSLLPFFTKAKRLKIRQIRSLKFAKEYGSQGEVLLELLNLPYNHVFEIILNDNSSTSFNLPAYRQDVIRMAKRIQMLKNAARVGDTQEKTL</sequence>
<name>A0ABS1KU50_9BACT</name>
<keyword evidence="1" id="KW-0812">Transmembrane</keyword>
<evidence type="ECO:0000313" key="2">
    <source>
        <dbReference type="EMBL" id="MBL0742723.1"/>
    </source>
</evidence>
<comment type="caution">
    <text evidence="2">The sequence shown here is derived from an EMBL/GenBank/DDBJ whole genome shotgun (WGS) entry which is preliminary data.</text>
</comment>
<accession>A0ABS1KU50</accession>
<gene>
    <name evidence="2" type="ORF">JI741_15970</name>
</gene>
<protein>
    <submittedName>
        <fullName evidence="2">Uncharacterized protein</fullName>
    </submittedName>
</protein>
<evidence type="ECO:0000313" key="3">
    <source>
        <dbReference type="Proteomes" id="UP000613030"/>
    </source>
</evidence>
<dbReference type="RefSeq" id="WP_202011269.1">
    <property type="nucleotide sequence ID" value="NZ_JAERRB010000005.1"/>
</dbReference>